<dbReference type="InterPro" id="IPR002716">
    <property type="entry name" value="PIN_dom"/>
</dbReference>
<evidence type="ECO:0000313" key="2">
    <source>
        <dbReference type="EMBL" id="GES52770.1"/>
    </source>
</evidence>
<dbReference type="InterPro" id="IPR029060">
    <property type="entry name" value="PIN-like_dom_sf"/>
</dbReference>
<reference evidence="2 3" key="1">
    <citation type="journal article" date="2020" name="Genome Biol. Evol.">
        <title>Rhizobium dioscoreae sp. nov., a plant growth-promoting bacterium isolated from yam (Dioscorea species).</title>
        <authorList>
            <person name="Ouyabe M."/>
            <person name="Tanaka N."/>
            <person name="Shiwa Y."/>
            <person name="Fujita N."/>
            <person name="Kikuno H."/>
            <person name="Babil P."/>
            <person name="Shiwachi H."/>
        </authorList>
    </citation>
    <scope>NUCLEOTIDE SEQUENCE [LARGE SCALE GENOMIC DNA]</scope>
    <source>
        <strain evidence="2 3">S-93</strain>
    </source>
</reference>
<keyword evidence="3" id="KW-1185">Reference proteome</keyword>
<protein>
    <recommendedName>
        <fullName evidence="1">PIN domain-containing protein</fullName>
    </recommendedName>
</protein>
<organism evidence="2 3">
    <name type="scientific">Rhizobium dioscoreae</name>
    <dbReference type="NCBI Taxonomy" id="2653122"/>
    <lineage>
        <taxon>Bacteria</taxon>
        <taxon>Pseudomonadati</taxon>
        <taxon>Pseudomonadota</taxon>
        <taxon>Alphaproteobacteria</taxon>
        <taxon>Hyphomicrobiales</taxon>
        <taxon>Rhizobiaceae</taxon>
        <taxon>Rhizobium/Agrobacterium group</taxon>
        <taxon>Rhizobium</taxon>
    </lineage>
</organism>
<evidence type="ECO:0000313" key="3">
    <source>
        <dbReference type="Proteomes" id="UP000390335"/>
    </source>
</evidence>
<proteinExistence type="predicted"/>
<feature type="domain" description="PIN" evidence="1">
    <location>
        <begin position="7"/>
        <end position="130"/>
    </location>
</feature>
<dbReference type="Pfam" id="PF01850">
    <property type="entry name" value="PIN"/>
    <property type="match status" value="1"/>
</dbReference>
<dbReference type="SUPFAM" id="SSF88723">
    <property type="entry name" value="PIN domain-like"/>
    <property type="match status" value="1"/>
</dbReference>
<dbReference type="RefSeq" id="WP_152094631.1">
    <property type="nucleotide sequence ID" value="NZ_BLAJ01000010.1"/>
</dbReference>
<evidence type="ECO:0000259" key="1">
    <source>
        <dbReference type="Pfam" id="PF01850"/>
    </source>
</evidence>
<dbReference type="Gene3D" id="3.40.50.1010">
    <property type="entry name" value="5'-nuclease"/>
    <property type="match status" value="1"/>
</dbReference>
<comment type="caution">
    <text evidence="2">The sequence shown here is derived from an EMBL/GenBank/DDBJ whole genome shotgun (WGS) entry which is preliminary data.</text>
</comment>
<accession>A0ABQ0ZB77</accession>
<sequence>MTAPRGIYWDTNVVVALMEQSGIVHDLLWAILEVIEKKPVYVSTSALTFAELKVKPLQQQNFELLRTYEEWSSSRSWLDIWSITPPILDGAALLRATRGGLKLPDAIHLATALHSRCTHFLTADKGIGDITDLVHPVSGPLDITPLTILRPDEPTLTSLLKSMAE</sequence>
<dbReference type="EMBL" id="BLAJ01000010">
    <property type="protein sequence ID" value="GES52770.1"/>
    <property type="molecule type" value="Genomic_DNA"/>
</dbReference>
<name>A0ABQ0ZB77_9HYPH</name>
<dbReference type="Proteomes" id="UP000390335">
    <property type="component" value="Unassembled WGS sequence"/>
</dbReference>
<gene>
    <name evidence="2" type="ORF">RsS93_53840</name>
</gene>